<organism evidence="5 6">
    <name type="scientific">Microthyrium microscopicum</name>
    <dbReference type="NCBI Taxonomy" id="703497"/>
    <lineage>
        <taxon>Eukaryota</taxon>
        <taxon>Fungi</taxon>
        <taxon>Dikarya</taxon>
        <taxon>Ascomycota</taxon>
        <taxon>Pezizomycotina</taxon>
        <taxon>Dothideomycetes</taxon>
        <taxon>Dothideomycetes incertae sedis</taxon>
        <taxon>Microthyriales</taxon>
        <taxon>Microthyriaceae</taxon>
        <taxon>Microthyrium</taxon>
    </lineage>
</organism>
<keyword evidence="3" id="KW-0325">Glycoprotein</keyword>
<dbReference type="Pfam" id="PF01437">
    <property type="entry name" value="PSI"/>
    <property type="match status" value="1"/>
</dbReference>
<sequence length="180" mass="20370">MALTTNLTQSIEQYKLNRDDIDDERLAKCWPLQDCGKCLKTDADCGWCPFSQTCVPLPSNAHLLSPISNKHICPMPWQERYELRTSTFGCNCSTTTLLAALITFASSVLGLVVLYGLVKLVKLLMKARGGWEIVIQDEQGPPRVERVWVRKQKGWGEWWREKVHGEGNIEIVGENRPLLG</sequence>
<evidence type="ECO:0000256" key="3">
    <source>
        <dbReference type="ARBA" id="ARBA00023180"/>
    </source>
</evidence>
<keyword evidence="6" id="KW-1185">Reference proteome</keyword>
<dbReference type="InterPro" id="IPR002165">
    <property type="entry name" value="Plexin_repeat"/>
</dbReference>
<evidence type="ECO:0000256" key="4">
    <source>
        <dbReference type="SAM" id="Phobius"/>
    </source>
</evidence>
<name>A0A6A6TVZ6_9PEZI</name>
<reference evidence="5" key="1">
    <citation type="journal article" date="2020" name="Stud. Mycol.">
        <title>101 Dothideomycetes genomes: a test case for predicting lifestyles and emergence of pathogens.</title>
        <authorList>
            <person name="Haridas S."/>
            <person name="Albert R."/>
            <person name="Binder M."/>
            <person name="Bloem J."/>
            <person name="Labutti K."/>
            <person name="Salamov A."/>
            <person name="Andreopoulos B."/>
            <person name="Baker S."/>
            <person name="Barry K."/>
            <person name="Bills G."/>
            <person name="Bluhm B."/>
            <person name="Cannon C."/>
            <person name="Castanera R."/>
            <person name="Culley D."/>
            <person name="Daum C."/>
            <person name="Ezra D."/>
            <person name="Gonzalez J."/>
            <person name="Henrissat B."/>
            <person name="Kuo A."/>
            <person name="Liang C."/>
            <person name="Lipzen A."/>
            <person name="Lutzoni F."/>
            <person name="Magnuson J."/>
            <person name="Mondo S."/>
            <person name="Nolan M."/>
            <person name="Ohm R."/>
            <person name="Pangilinan J."/>
            <person name="Park H.-J."/>
            <person name="Ramirez L."/>
            <person name="Alfaro M."/>
            <person name="Sun H."/>
            <person name="Tritt A."/>
            <person name="Yoshinaga Y."/>
            <person name="Zwiers L.-H."/>
            <person name="Turgeon B."/>
            <person name="Goodwin S."/>
            <person name="Spatafora J."/>
            <person name="Crous P."/>
            <person name="Grigoriev I."/>
        </authorList>
    </citation>
    <scope>NUCLEOTIDE SEQUENCE</scope>
    <source>
        <strain evidence="5">CBS 115976</strain>
    </source>
</reference>
<gene>
    <name evidence="5" type="ORF">BT63DRAFT_429924</name>
</gene>
<evidence type="ECO:0000256" key="1">
    <source>
        <dbReference type="ARBA" id="ARBA00004370"/>
    </source>
</evidence>
<dbReference type="OrthoDB" id="5427091at2759"/>
<dbReference type="EMBL" id="MU004244">
    <property type="protein sequence ID" value="KAF2663646.1"/>
    <property type="molecule type" value="Genomic_DNA"/>
</dbReference>
<proteinExistence type="predicted"/>
<protein>
    <recommendedName>
        <fullName evidence="7">PSI domain-containing protein</fullName>
    </recommendedName>
</protein>
<keyword evidence="4" id="KW-1133">Transmembrane helix</keyword>
<keyword evidence="4" id="KW-0812">Transmembrane</keyword>
<evidence type="ECO:0000313" key="6">
    <source>
        <dbReference type="Proteomes" id="UP000799302"/>
    </source>
</evidence>
<feature type="transmembrane region" description="Helical" evidence="4">
    <location>
        <begin position="97"/>
        <end position="118"/>
    </location>
</feature>
<dbReference type="Proteomes" id="UP000799302">
    <property type="component" value="Unassembled WGS sequence"/>
</dbReference>
<evidence type="ECO:0008006" key="7">
    <source>
        <dbReference type="Google" id="ProtNLM"/>
    </source>
</evidence>
<dbReference type="AlphaFoldDB" id="A0A6A6TVZ6"/>
<dbReference type="GO" id="GO:0016020">
    <property type="term" value="C:membrane"/>
    <property type="evidence" value="ECO:0007669"/>
    <property type="project" value="UniProtKB-SubCell"/>
</dbReference>
<evidence type="ECO:0000256" key="2">
    <source>
        <dbReference type="ARBA" id="ARBA00023136"/>
    </source>
</evidence>
<comment type="subcellular location">
    <subcellularLocation>
        <location evidence="1">Membrane</location>
    </subcellularLocation>
</comment>
<keyword evidence="2 4" id="KW-0472">Membrane</keyword>
<accession>A0A6A6TVZ6</accession>
<evidence type="ECO:0000313" key="5">
    <source>
        <dbReference type="EMBL" id="KAF2663646.1"/>
    </source>
</evidence>